<protein>
    <submittedName>
        <fullName evidence="1">Uncharacterized protein</fullName>
    </submittedName>
</protein>
<organism evidence="1">
    <name type="scientific">viral metagenome</name>
    <dbReference type="NCBI Taxonomy" id="1070528"/>
    <lineage>
        <taxon>unclassified sequences</taxon>
        <taxon>metagenomes</taxon>
        <taxon>organismal metagenomes</taxon>
    </lineage>
</organism>
<proteinExistence type="predicted"/>
<evidence type="ECO:0000313" key="1">
    <source>
        <dbReference type="EMBL" id="QHT21516.1"/>
    </source>
</evidence>
<sequence>MSANTIIHNKKEYKTECIWRKSKKHIIKDINDNDFEFPVHNIHIWGNKNSFVDKLKIINEFLDKKKKYEKASKDCLICKKKNITTKSYYYKNYMWEDGLVHYIDFHNIEPTHSFKQFIFHEKLEKNKLEMVLSRKLKEDTIYVEITKNQLLILDALMEHGGKDKKYGSDEIKRYSEHAGLLDFHKYELAKIIVAGNTLRVDAGDDEIYMPLMEDMDEYEYIFHTHPPTPKPGGRAEEGILYEFPSIGDILHFIDNHNSGNVIGSLVICAEGLYNIRKKEQGKEDIKINEDGLYKQYNKISRQANNKAIEKYGVNFTNNKFYKEISQDTSFIESINNVLNKFDLHIDYYPRKKDEVNNKWYIDNVFLSFRKNK</sequence>
<dbReference type="AlphaFoldDB" id="A0A6C0DX30"/>
<accession>A0A6C0DX30</accession>
<reference evidence="1" key="1">
    <citation type="journal article" date="2020" name="Nature">
        <title>Giant virus diversity and host interactions through global metagenomics.</title>
        <authorList>
            <person name="Schulz F."/>
            <person name="Roux S."/>
            <person name="Paez-Espino D."/>
            <person name="Jungbluth S."/>
            <person name="Walsh D.A."/>
            <person name="Denef V.J."/>
            <person name="McMahon K.D."/>
            <person name="Konstantinidis K.T."/>
            <person name="Eloe-Fadrosh E.A."/>
            <person name="Kyrpides N.C."/>
            <person name="Woyke T."/>
        </authorList>
    </citation>
    <scope>NUCLEOTIDE SEQUENCE</scope>
    <source>
        <strain evidence="1">GVMAG-M-3300023179-103</strain>
    </source>
</reference>
<dbReference type="EMBL" id="MN739695">
    <property type="protein sequence ID" value="QHT21516.1"/>
    <property type="molecule type" value="Genomic_DNA"/>
</dbReference>
<name>A0A6C0DX30_9ZZZZ</name>